<protein>
    <submittedName>
        <fullName evidence="2">Uncharacterized protein</fullName>
    </submittedName>
</protein>
<reference evidence="2 3" key="1">
    <citation type="submission" date="2022-11" db="EMBL/GenBank/DDBJ databases">
        <title>Anaerobic phenanthrene biodegradation by a DNRA strain PheN6.</title>
        <authorList>
            <person name="Zhang Z."/>
        </authorList>
    </citation>
    <scope>NUCLEOTIDE SEQUENCE [LARGE SCALE GENOMIC DNA]</scope>
    <source>
        <strain evidence="2 3">PheN6</strain>
    </source>
</reference>
<dbReference type="EMBL" id="JAPFQL010000007">
    <property type="protein sequence ID" value="MDC5696212.1"/>
    <property type="molecule type" value="Genomic_DNA"/>
</dbReference>
<feature type="transmembrane region" description="Helical" evidence="1">
    <location>
        <begin position="129"/>
        <end position="151"/>
    </location>
</feature>
<feature type="transmembrane region" description="Helical" evidence="1">
    <location>
        <begin position="96"/>
        <end position="117"/>
    </location>
</feature>
<comment type="caution">
    <text evidence="2">The sequence shown here is derived from an EMBL/GenBank/DDBJ whole genome shotgun (WGS) entry which is preliminary data.</text>
</comment>
<accession>A0ABT5GDR2</accession>
<organism evidence="2 3">
    <name type="scientific">Intrasporangium calvum</name>
    <dbReference type="NCBI Taxonomy" id="53358"/>
    <lineage>
        <taxon>Bacteria</taxon>
        <taxon>Bacillati</taxon>
        <taxon>Actinomycetota</taxon>
        <taxon>Actinomycetes</taxon>
        <taxon>Micrococcales</taxon>
        <taxon>Intrasporangiaceae</taxon>
        <taxon>Intrasporangium</taxon>
    </lineage>
</organism>
<evidence type="ECO:0000256" key="1">
    <source>
        <dbReference type="SAM" id="Phobius"/>
    </source>
</evidence>
<evidence type="ECO:0000313" key="2">
    <source>
        <dbReference type="EMBL" id="MDC5696212.1"/>
    </source>
</evidence>
<name>A0ABT5GDR2_9MICO</name>
<feature type="transmembrane region" description="Helical" evidence="1">
    <location>
        <begin position="12"/>
        <end position="33"/>
    </location>
</feature>
<proteinExistence type="predicted"/>
<evidence type="ECO:0000313" key="3">
    <source>
        <dbReference type="Proteomes" id="UP001150259"/>
    </source>
</evidence>
<keyword evidence="1" id="KW-1133">Transmembrane helix</keyword>
<dbReference type="RefSeq" id="WP_272460788.1">
    <property type="nucleotide sequence ID" value="NZ_JAPFQL010000007.1"/>
</dbReference>
<sequence length="193" mass="19344">MSGMHAAYRAALSVAVVGSVLTGVVGTLVSAYFCMWTASDLGIPPFVVLSGALVTGVVLLWDAVRPGRSRVTAGPVAIFVGLAVASAALIRTGEPFLLVSFAAPTFGFALVVPLALVGGRDLGAASTSLWHVGLGFVVAAVIQELSGLGLWVGLLDAMGALATGMLGALLAAAQALRTRSPQQHPGGVAATTH</sequence>
<keyword evidence="1" id="KW-0812">Transmembrane</keyword>
<feature type="transmembrane region" description="Helical" evidence="1">
    <location>
        <begin position="71"/>
        <end position="90"/>
    </location>
</feature>
<feature type="transmembrane region" description="Helical" evidence="1">
    <location>
        <begin position="45"/>
        <end position="64"/>
    </location>
</feature>
<dbReference type="Proteomes" id="UP001150259">
    <property type="component" value="Unassembled WGS sequence"/>
</dbReference>
<keyword evidence="3" id="KW-1185">Reference proteome</keyword>
<gene>
    <name evidence="2" type="ORF">OO014_03010</name>
</gene>
<keyword evidence="1" id="KW-0472">Membrane</keyword>